<accession>A0A2C6KTF5</accession>
<dbReference type="VEuPathDB" id="ToxoDB:CSUI_006452"/>
<gene>
    <name evidence="2" type="ORF">CSUI_006452</name>
</gene>
<dbReference type="AlphaFoldDB" id="A0A2C6KTF5"/>
<feature type="compositionally biased region" description="Basic and acidic residues" evidence="1">
    <location>
        <begin position="1"/>
        <end position="15"/>
    </location>
</feature>
<evidence type="ECO:0000313" key="2">
    <source>
        <dbReference type="EMBL" id="PHJ19708.1"/>
    </source>
</evidence>
<feature type="region of interest" description="Disordered" evidence="1">
    <location>
        <begin position="1"/>
        <end position="38"/>
    </location>
</feature>
<dbReference type="EMBL" id="MIGC01003267">
    <property type="protein sequence ID" value="PHJ19708.1"/>
    <property type="molecule type" value="Genomic_DNA"/>
</dbReference>
<evidence type="ECO:0000313" key="3">
    <source>
        <dbReference type="Proteomes" id="UP000221165"/>
    </source>
</evidence>
<dbReference type="OrthoDB" id="343184at2759"/>
<evidence type="ECO:0000256" key="1">
    <source>
        <dbReference type="SAM" id="MobiDB-lite"/>
    </source>
</evidence>
<feature type="compositionally biased region" description="Acidic residues" evidence="1">
    <location>
        <begin position="23"/>
        <end position="38"/>
    </location>
</feature>
<reference evidence="2 3" key="1">
    <citation type="journal article" date="2017" name="Int. J. Parasitol.">
        <title>The genome of the protozoan parasite Cystoisospora suis and a reverse vaccinology approach to identify vaccine candidates.</title>
        <authorList>
            <person name="Palmieri N."/>
            <person name="Shrestha A."/>
            <person name="Ruttkowski B."/>
            <person name="Beck T."/>
            <person name="Vogl C."/>
            <person name="Tomley F."/>
            <person name="Blake D.P."/>
            <person name="Joachim A."/>
        </authorList>
    </citation>
    <scope>NUCLEOTIDE SEQUENCE [LARGE SCALE GENOMIC DNA]</scope>
    <source>
        <strain evidence="2 3">Wien I</strain>
    </source>
</reference>
<dbReference type="GeneID" id="94429822"/>
<sequence>MAHRSRFADCYRHQDSCPNRPVDDDEESGFSSDDDDSVVSDKREARKNFECCGDRRCTTWFDLRSWFGYLLNDLPRADFKACFTDVAHGGIGLFEKLIVLGGKTLETFSEIHFYEQYVSAARPYVPRDLAEAVGTDAARLLWTHKKVERVTAAQSLYAFGRGYLTTAQVLPTRQAVAKYVKACVGFACQSRDTENLYKWMPVLVEHVFWVQR</sequence>
<name>A0A2C6KTF5_9APIC</name>
<organism evidence="2 3">
    <name type="scientific">Cystoisospora suis</name>
    <dbReference type="NCBI Taxonomy" id="483139"/>
    <lineage>
        <taxon>Eukaryota</taxon>
        <taxon>Sar</taxon>
        <taxon>Alveolata</taxon>
        <taxon>Apicomplexa</taxon>
        <taxon>Conoidasida</taxon>
        <taxon>Coccidia</taxon>
        <taxon>Eucoccidiorida</taxon>
        <taxon>Eimeriorina</taxon>
        <taxon>Sarcocystidae</taxon>
        <taxon>Cystoisospora</taxon>
    </lineage>
</organism>
<proteinExistence type="predicted"/>
<dbReference type="RefSeq" id="XP_067921404.1">
    <property type="nucleotide sequence ID" value="XM_068066611.1"/>
</dbReference>
<keyword evidence="3" id="KW-1185">Reference proteome</keyword>
<comment type="caution">
    <text evidence="2">The sequence shown here is derived from an EMBL/GenBank/DDBJ whole genome shotgun (WGS) entry which is preliminary data.</text>
</comment>
<protein>
    <submittedName>
        <fullName evidence="2">Apicomplexan specific related</fullName>
    </submittedName>
</protein>
<dbReference type="Proteomes" id="UP000221165">
    <property type="component" value="Unassembled WGS sequence"/>
</dbReference>